<dbReference type="PANTHER" id="PTHR24414">
    <property type="entry name" value="F-BOX/KELCH-REPEAT PROTEIN SKIP4"/>
    <property type="match status" value="1"/>
</dbReference>
<gene>
    <name evidence="2" type="ORF">EUTSA_v10002574mg</name>
</gene>
<accession>V4KHP0</accession>
<dbReference type="Pfam" id="PF00646">
    <property type="entry name" value="F-box"/>
    <property type="match status" value="1"/>
</dbReference>
<dbReference type="CDD" id="cd22152">
    <property type="entry name" value="F-box_AtAFR-like"/>
    <property type="match status" value="1"/>
</dbReference>
<evidence type="ECO:0000313" key="3">
    <source>
        <dbReference type="Proteomes" id="UP000030689"/>
    </source>
</evidence>
<dbReference type="Gramene" id="ESQ37360">
    <property type="protein sequence ID" value="ESQ37360"/>
    <property type="gene ID" value="EUTSA_v10002574mg"/>
</dbReference>
<organism evidence="2 3">
    <name type="scientific">Eutrema salsugineum</name>
    <name type="common">Saltwater cress</name>
    <name type="synonym">Sisymbrium salsugineum</name>
    <dbReference type="NCBI Taxonomy" id="72664"/>
    <lineage>
        <taxon>Eukaryota</taxon>
        <taxon>Viridiplantae</taxon>
        <taxon>Streptophyta</taxon>
        <taxon>Embryophyta</taxon>
        <taxon>Tracheophyta</taxon>
        <taxon>Spermatophyta</taxon>
        <taxon>Magnoliopsida</taxon>
        <taxon>eudicotyledons</taxon>
        <taxon>Gunneridae</taxon>
        <taxon>Pentapetalae</taxon>
        <taxon>rosids</taxon>
        <taxon>malvids</taxon>
        <taxon>Brassicales</taxon>
        <taxon>Brassicaceae</taxon>
        <taxon>Eutremeae</taxon>
        <taxon>Eutrema</taxon>
    </lineage>
</organism>
<dbReference type="Pfam" id="PF25210">
    <property type="entry name" value="Kelch_FKB95"/>
    <property type="match status" value="1"/>
</dbReference>
<dbReference type="Gene3D" id="2.120.10.80">
    <property type="entry name" value="Kelch-type beta propeller"/>
    <property type="match status" value="1"/>
</dbReference>
<dbReference type="SMART" id="SM00256">
    <property type="entry name" value="FBOX"/>
    <property type="match status" value="1"/>
</dbReference>
<evidence type="ECO:0000313" key="2">
    <source>
        <dbReference type="EMBL" id="ESQ37360.1"/>
    </source>
</evidence>
<evidence type="ECO:0000259" key="1">
    <source>
        <dbReference type="PROSITE" id="PS50181"/>
    </source>
</evidence>
<dbReference type="eggNOG" id="KOG1072">
    <property type="taxonomic scope" value="Eukaryota"/>
</dbReference>
<dbReference type="InterPro" id="IPR057499">
    <property type="entry name" value="Kelch_FKB95"/>
</dbReference>
<dbReference type="InterPro" id="IPR050354">
    <property type="entry name" value="F-box/kelch-repeat_ARATH"/>
</dbReference>
<dbReference type="SMART" id="SM00612">
    <property type="entry name" value="Kelch"/>
    <property type="match status" value="2"/>
</dbReference>
<dbReference type="InterPro" id="IPR006652">
    <property type="entry name" value="Kelch_1"/>
</dbReference>
<dbReference type="AlphaFoldDB" id="V4KHP0"/>
<dbReference type="SUPFAM" id="SSF117281">
    <property type="entry name" value="Kelch motif"/>
    <property type="match status" value="1"/>
</dbReference>
<dbReference type="Gene3D" id="1.20.1280.50">
    <property type="match status" value="1"/>
</dbReference>
<proteinExistence type="predicted"/>
<sequence length="376" mass="42194">MSSSEIITKPSLKPPLESTPILSLPDDLLVSCLARVPVMYHLTSTSLVCKRFQSLLTSPELFEARSLLGLTETCLFVCFRFSPDNKPRWFTLFPNSTGYVFAPVPTLNFPQSPCEEQVVVVDSAIYAIGGPINDAPSSTVSVLDRGSRTWREAPSMKMERFFAAANVFDGKIYVAGGCESEDCDDSSNWMEVFDPKTKTWEFVSSPLADRCGIRIRKSVVIDGEIIMFGYKGVTFKPKEDKWEEMGSTHYLNLGGIMMSCCVIDNVVYRFQRSERIVWYDSEKRYWKDVKGLESLPKFDIYALARLVDFGGKVVVLWEKPLPCSGDKVLKVICCAVISLERRMSRINEIWGNVEWLDGLLTVPASCGFSCAVAAEF</sequence>
<dbReference type="EMBL" id="KI517609">
    <property type="protein sequence ID" value="ESQ37360.1"/>
    <property type="molecule type" value="Genomic_DNA"/>
</dbReference>
<dbReference type="SUPFAM" id="SSF81383">
    <property type="entry name" value="F-box domain"/>
    <property type="match status" value="1"/>
</dbReference>
<protein>
    <recommendedName>
        <fullName evidence="1">F-box domain-containing protein</fullName>
    </recommendedName>
</protein>
<dbReference type="InterPro" id="IPR015915">
    <property type="entry name" value="Kelch-typ_b-propeller"/>
</dbReference>
<dbReference type="OrthoDB" id="45365at2759"/>
<dbReference type="Proteomes" id="UP000030689">
    <property type="component" value="Unassembled WGS sequence"/>
</dbReference>
<dbReference type="PROSITE" id="PS50181">
    <property type="entry name" value="FBOX"/>
    <property type="match status" value="1"/>
</dbReference>
<dbReference type="KEGG" id="eus:EUTSA_v10002574mg"/>
<name>V4KHP0_EUTSA</name>
<keyword evidence="3" id="KW-1185">Reference proteome</keyword>
<dbReference type="PANTHER" id="PTHR24414:SF184">
    <property type="entry name" value="GALACTOSE OXIDASE_KELCH REPEAT SUPERFAMILY PROTEIN"/>
    <property type="match status" value="1"/>
</dbReference>
<dbReference type="InterPro" id="IPR001810">
    <property type="entry name" value="F-box_dom"/>
</dbReference>
<reference evidence="2 3" key="1">
    <citation type="journal article" date="2013" name="Front. Plant Sci.">
        <title>The Reference Genome of the Halophytic Plant Eutrema salsugineum.</title>
        <authorList>
            <person name="Yang R."/>
            <person name="Jarvis D.E."/>
            <person name="Chen H."/>
            <person name="Beilstein M.A."/>
            <person name="Grimwood J."/>
            <person name="Jenkins J."/>
            <person name="Shu S."/>
            <person name="Prochnik S."/>
            <person name="Xin M."/>
            <person name="Ma C."/>
            <person name="Schmutz J."/>
            <person name="Wing R.A."/>
            <person name="Mitchell-Olds T."/>
            <person name="Schumaker K.S."/>
            <person name="Wang X."/>
        </authorList>
    </citation>
    <scope>NUCLEOTIDE SEQUENCE [LARGE SCALE GENOMIC DNA]</scope>
</reference>
<dbReference type="InterPro" id="IPR036047">
    <property type="entry name" value="F-box-like_dom_sf"/>
</dbReference>
<feature type="domain" description="F-box" evidence="1">
    <location>
        <begin position="18"/>
        <end position="65"/>
    </location>
</feature>